<feature type="transmembrane region" description="Helical" evidence="1">
    <location>
        <begin position="50"/>
        <end position="70"/>
    </location>
</feature>
<keyword evidence="1" id="KW-0812">Transmembrane</keyword>
<comment type="caution">
    <text evidence="2">The sequence shown here is derived from an EMBL/GenBank/DDBJ whole genome shotgun (WGS) entry which is preliminary data.</text>
</comment>
<evidence type="ECO:0000313" key="2">
    <source>
        <dbReference type="EMBL" id="MPY60084.1"/>
    </source>
</evidence>
<protein>
    <recommendedName>
        <fullName evidence="4">DUF3040 domain-containing protein</fullName>
    </recommendedName>
</protein>
<dbReference type="RefSeq" id="WP_152773571.1">
    <property type="nucleotide sequence ID" value="NZ_VJZC01000185.1"/>
</dbReference>
<keyword evidence="1" id="KW-1133">Transmembrane helix</keyword>
<evidence type="ECO:0000313" key="3">
    <source>
        <dbReference type="Proteomes" id="UP000400924"/>
    </source>
</evidence>
<dbReference type="EMBL" id="VJZC01000185">
    <property type="protein sequence ID" value="MPY60084.1"/>
    <property type="molecule type" value="Genomic_DNA"/>
</dbReference>
<dbReference type="Proteomes" id="UP000400924">
    <property type="component" value="Unassembled WGS sequence"/>
</dbReference>
<dbReference type="AlphaFoldDB" id="A0A5N8XLF9"/>
<sequence length="88" mass="9393">MSDELSAAELSTAELSTALRELAVTCATPPVVGGAEIRDRATRRRRRRRAAVTLGAGTAALALLAFALTLRFGEDPDHHAANRPPTER</sequence>
<gene>
    <name evidence="2" type="ORF">FNH08_23805</name>
</gene>
<evidence type="ECO:0000256" key="1">
    <source>
        <dbReference type="SAM" id="Phobius"/>
    </source>
</evidence>
<dbReference type="OrthoDB" id="4325280at2"/>
<evidence type="ECO:0008006" key="4">
    <source>
        <dbReference type="Google" id="ProtNLM"/>
    </source>
</evidence>
<reference evidence="2 3" key="1">
    <citation type="submission" date="2019-07" db="EMBL/GenBank/DDBJ databases">
        <title>New species of Amycolatopsis and Streptomyces.</title>
        <authorList>
            <person name="Duangmal K."/>
            <person name="Teo W.F.A."/>
            <person name="Lipun K."/>
        </authorList>
    </citation>
    <scope>NUCLEOTIDE SEQUENCE [LARGE SCALE GENOMIC DNA]</scope>
    <source>
        <strain evidence="2 3">NBRC 106415</strain>
    </source>
</reference>
<keyword evidence="1" id="KW-0472">Membrane</keyword>
<organism evidence="2 3">
    <name type="scientific">Streptomyces spongiae</name>
    <dbReference type="NCBI Taxonomy" id="565072"/>
    <lineage>
        <taxon>Bacteria</taxon>
        <taxon>Bacillati</taxon>
        <taxon>Actinomycetota</taxon>
        <taxon>Actinomycetes</taxon>
        <taxon>Kitasatosporales</taxon>
        <taxon>Streptomycetaceae</taxon>
        <taxon>Streptomyces</taxon>
    </lineage>
</organism>
<proteinExistence type="predicted"/>
<name>A0A5N8XLF9_9ACTN</name>
<accession>A0A5N8XLF9</accession>
<keyword evidence="3" id="KW-1185">Reference proteome</keyword>